<organism evidence="2">
    <name type="scientific">marine sediment metagenome</name>
    <dbReference type="NCBI Taxonomy" id="412755"/>
    <lineage>
        <taxon>unclassified sequences</taxon>
        <taxon>metagenomes</taxon>
        <taxon>ecological metagenomes</taxon>
    </lineage>
</organism>
<accession>X1I919</accession>
<keyword evidence="1" id="KW-0812">Transmembrane</keyword>
<feature type="non-terminal residue" evidence="2">
    <location>
        <position position="228"/>
    </location>
</feature>
<feature type="transmembrane region" description="Helical" evidence="1">
    <location>
        <begin position="31"/>
        <end position="51"/>
    </location>
</feature>
<sequence>MIGGSVLGAAAAFLFHQEFFRERFIFNIQQAAHVLLFAALTWAAYFLGTLITRGVFRQRERYWEVDLVVGWFAFGGAAFILAATGLLYTWVVRVIVLVVLTLSAPTLWRLARGAGDYAESSWRRLSPAVVLLGIAVVPFAASLASGAGHPPFEWDVLVYHLYIPKLFLANHGFVYAPRLAYVSMPLGAEMMFTWAYAWDGIGAAAAVAPLVNAVLVVAVWRLARRYLD</sequence>
<protein>
    <submittedName>
        <fullName evidence="2">Uncharacterized protein</fullName>
    </submittedName>
</protein>
<keyword evidence="1" id="KW-1133">Transmembrane helix</keyword>
<dbReference type="EMBL" id="BARU01030662">
    <property type="protein sequence ID" value="GAH65785.1"/>
    <property type="molecule type" value="Genomic_DNA"/>
</dbReference>
<comment type="caution">
    <text evidence="2">The sequence shown here is derived from an EMBL/GenBank/DDBJ whole genome shotgun (WGS) entry which is preliminary data.</text>
</comment>
<keyword evidence="1" id="KW-0472">Membrane</keyword>
<gene>
    <name evidence="2" type="ORF">S03H2_48612</name>
</gene>
<feature type="transmembrane region" description="Helical" evidence="1">
    <location>
        <begin position="128"/>
        <end position="147"/>
    </location>
</feature>
<feature type="transmembrane region" description="Helical" evidence="1">
    <location>
        <begin position="200"/>
        <end position="223"/>
    </location>
</feature>
<evidence type="ECO:0000256" key="1">
    <source>
        <dbReference type="SAM" id="Phobius"/>
    </source>
</evidence>
<feature type="transmembrane region" description="Helical" evidence="1">
    <location>
        <begin position="63"/>
        <end position="84"/>
    </location>
</feature>
<proteinExistence type="predicted"/>
<evidence type="ECO:0000313" key="2">
    <source>
        <dbReference type="EMBL" id="GAH65785.1"/>
    </source>
</evidence>
<dbReference type="AlphaFoldDB" id="X1I919"/>
<reference evidence="2" key="1">
    <citation type="journal article" date="2014" name="Front. Microbiol.">
        <title>High frequency of phylogenetically diverse reductive dehalogenase-homologous genes in deep subseafloor sedimentary metagenomes.</title>
        <authorList>
            <person name="Kawai M."/>
            <person name="Futagami T."/>
            <person name="Toyoda A."/>
            <person name="Takaki Y."/>
            <person name="Nishi S."/>
            <person name="Hori S."/>
            <person name="Arai W."/>
            <person name="Tsubouchi T."/>
            <person name="Morono Y."/>
            <person name="Uchiyama I."/>
            <person name="Ito T."/>
            <person name="Fujiyama A."/>
            <person name="Inagaki F."/>
            <person name="Takami H."/>
        </authorList>
    </citation>
    <scope>NUCLEOTIDE SEQUENCE</scope>
    <source>
        <strain evidence="2">Expedition CK06-06</strain>
    </source>
</reference>
<feature type="transmembrane region" description="Helical" evidence="1">
    <location>
        <begin position="90"/>
        <end position="108"/>
    </location>
</feature>
<name>X1I919_9ZZZZ</name>